<protein>
    <submittedName>
        <fullName evidence="1">Uncharacterized protein</fullName>
    </submittedName>
</protein>
<dbReference type="Proteomes" id="UP000434850">
    <property type="component" value="Unassembled WGS sequence"/>
</dbReference>
<proteinExistence type="predicted"/>
<dbReference type="EMBL" id="WQLA01000002">
    <property type="protein sequence ID" value="MVN90491.1"/>
    <property type="molecule type" value="Genomic_DNA"/>
</dbReference>
<organism evidence="1 2">
    <name type="scientific">Mucilaginibacter aquatilis</name>
    <dbReference type="NCBI Taxonomy" id="1517760"/>
    <lineage>
        <taxon>Bacteria</taxon>
        <taxon>Pseudomonadati</taxon>
        <taxon>Bacteroidota</taxon>
        <taxon>Sphingobacteriia</taxon>
        <taxon>Sphingobacteriales</taxon>
        <taxon>Sphingobacteriaceae</taxon>
        <taxon>Mucilaginibacter</taxon>
    </lineage>
</organism>
<reference evidence="1 2" key="1">
    <citation type="submission" date="2019-12" db="EMBL/GenBank/DDBJ databases">
        <title>Mucilaginibacter sp. HME9299 genome sequencing and assembly.</title>
        <authorList>
            <person name="Kang H."/>
            <person name="Kim H."/>
            <person name="Joh K."/>
        </authorList>
    </citation>
    <scope>NUCLEOTIDE SEQUENCE [LARGE SCALE GENOMIC DNA]</scope>
    <source>
        <strain evidence="1 2">HME9299</strain>
    </source>
</reference>
<comment type="caution">
    <text evidence="1">The sequence shown here is derived from an EMBL/GenBank/DDBJ whole genome shotgun (WGS) entry which is preliminary data.</text>
</comment>
<gene>
    <name evidence="1" type="ORF">GO816_05065</name>
</gene>
<keyword evidence="2" id="KW-1185">Reference proteome</keyword>
<dbReference type="RefSeq" id="WP_157540276.1">
    <property type="nucleotide sequence ID" value="NZ_WQLA01000002.1"/>
</dbReference>
<evidence type="ECO:0000313" key="2">
    <source>
        <dbReference type="Proteomes" id="UP000434850"/>
    </source>
</evidence>
<sequence length="86" mass="9894">MSEKNILGFSYKVTEVTLNAIDENLQITQRFATKAVIDIINEKLKLQNFKVDENTLRVKYVNDQLFLEGFATEIKEHKSVGFLSGR</sequence>
<dbReference type="AlphaFoldDB" id="A0A6I4I5Y6"/>
<evidence type="ECO:0000313" key="1">
    <source>
        <dbReference type="EMBL" id="MVN90491.1"/>
    </source>
</evidence>
<name>A0A6I4I5Y6_9SPHI</name>
<accession>A0A6I4I5Y6</accession>